<dbReference type="InterPro" id="IPR011701">
    <property type="entry name" value="MFS"/>
</dbReference>
<evidence type="ECO:0000256" key="4">
    <source>
        <dbReference type="ARBA" id="ARBA00022989"/>
    </source>
</evidence>
<keyword evidence="6 7" id="KW-0472">Membrane</keyword>
<proteinExistence type="inferred from homology"/>
<evidence type="ECO:0000259" key="8">
    <source>
        <dbReference type="PROSITE" id="PS50850"/>
    </source>
</evidence>
<dbReference type="InterPro" id="IPR020846">
    <property type="entry name" value="MFS_dom"/>
</dbReference>
<dbReference type="RefSeq" id="WP_305732316.1">
    <property type="nucleotide sequence ID" value="NZ_OW150024.1"/>
</dbReference>
<evidence type="ECO:0000313" key="10">
    <source>
        <dbReference type="Proteomes" id="UP001295463"/>
    </source>
</evidence>
<accession>A0ABN8HFD4</accession>
<feature type="transmembrane region" description="Helical" evidence="7">
    <location>
        <begin position="332"/>
        <end position="355"/>
    </location>
</feature>
<feature type="transmembrane region" description="Helical" evidence="7">
    <location>
        <begin position="261"/>
        <end position="283"/>
    </location>
</feature>
<evidence type="ECO:0000256" key="3">
    <source>
        <dbReference type="ARBA" id="ARBA00022692"/>
    </source>
</evidence>
<feature type="transmembrane region" description="Helical" evidence="7">
    <location>
        <begin position="154"/>
        <end position="174"/>
    </location>
</feature>
<dbReference type="InterPro" id="IPR036259">
    <property type="entry name" value="MFS_trans_sf"/>
</dbReference>
<gene>
    <name evidence="9" type="primary">nrtP</name>
    <name evidence="9" type="ORF">GEAMG1_1665</name>
</gene>
<feature type="transmembrane region" description="Helical" evidence="7">
    <location>
        <begin position="25"/>
        <end position="43"/>
    </location>
</feature>
<evidence type="ECO:0000256" key="1">
    <source>
        <dbReference type="ARBA" id="ARBA00004141"/>
    </source>
</evidence>
<feature type="transmembrane region" description="Helical" evidence="7">
    <location>
        <begin position="392"/>
        <end position="416"/>
    </location>
</feature>
<evidence type="ECO:0000313" key="9">
    <source>
        <dbReference type="EMBL" id="CAH2031497.1"/>
    </source>
</evidence>
<dbReference type="Pfam" id="PF07690">
    <property type="entry name" value="MFS_1"/>
    <property type="match status" value="1"/>
</dbReference>
<feature type="transmembrane region" description="Helical" evidence="7">
    <location>
        <begin position="63"/>
        <end position="81"/>
    </location>
</feature>
<feature type="transmembrane region" description="Helical" evidence="7">
    <location>
        <begin position="455"/>
        <end position="474"/>
    </location>
</feature>
<dbReference type="SUPFAM" id="SSF103473">
    <property type="entry name" value="MFS general substrate transporter"/>
    <property type="match status" value="1"/>
</dbReference>
<feature type="transmembrane region" description="Helical" evidence="7">
    <location>
        <begin position="304"/>
        <end position="326"/>
    </location>
</feature>
<keyword evidence="4 7" id="KW-1133">Transmembrane helix</keyword>
<comment type="similarity">
    <text evidence="2">Belongs to the major facilitator superfamily. Nitrate/nitrite porter (TC 2.A.1.8) family.</text>
</comment>
<dbReference type="PANTHER" id="PTHR23515">
    <property type="entry name" value="HIGH-AFFINITY NITRATE TRANSPORTER 2.3"/>
    <property type="match status" value="1"/>
</dbReference>
<organism evidence="9 10">
    <name type="scientific">Trichlorobacter ammonificans</name>
    <dbReference type="NCBI Taxonomy" id="2916410"/>
    <lineage>
        <taxon>Bacteria</taxon>
        <taxon>Pseudomonadati</taxon>
        <taxon>Thermodesulfobacteriota</taxon>
        <taxon>Desulfuromonadia</taxon>
        <taxon>Geobacterales</taxon>
        <taxon>Geobacteraceae</taxon>
        <taxon>Trichlorobacter</taxon>
    </lineage>
</organism>
<dbReference type="PROSITE" id="PS50850">
    <property type="entry name" value="MFS"/>
    <property type="match status" value="1"/>
</dbReference>
<evidence type="ECO:0000256" key="5">
    <source>
        <dbReference type="ARBA" id="ARBA00023063"/>
    </source>
</evidence>
<evidence type="ECO:0000256" key="7">
    <source>
        <dbReference type="SAM" id="Phobius"/>
    </source>
</evidence>
<dbReference type="EMBL" id="OW150024">
    <property type="protein sequence ID" value="CAH2031497.1"/>
    <property type="molecule type" value="Genomic_DNA"/>
</dbReference>
<protein>
    <submittedName>
        <fullName evidence="9">Nitrate/nitrite transporter NrtP</fullName>
    </submittedName>
</protein>
<reference evidence="9 10" key="1">
    <citation type="submission" date="2022-03" db="EMBL/GenBank/DDBJ databases">
        <authorList>
            <person name="Koch H."/>
        </authorList>
    </citation>
    <scope>NUCLEOTIDE SEQUENCE [LARGE SCALE GENOMIC DNA]</scope>
    <source>
        <strain evidence="9 10">G1</strain>
    </source>
</reference>
<feature type="transmembrane region" description="Helical" evidence="7">
    <location>
        <begin position="428"/>
        <end position="449"/>
    </location>
</feature>
<feature type="transmembrane region" description="Helical" evidence="7">
    <location>
        <begin position="93"/>
        <end position="110"/>
    </location>
</feature>
<dbReference type="InterPro" id="IPR044772">
    <property type="entry name" value="NO3_transporter"/>
</dbReference>
<feature type="transmembrane region" description="Helical" evidence="7">
    <location>
        <begin position="122"/>
        <end position="142"/>
    </location>
</feature>
<keyword evidence="3 7" id="KW-0812">Transmembrane</keyword>
<name>A0ABN8HFD4_9BACT</name>
<keyword evidence="5" id="KW-0534">Nitrate assimilation</keyword>
<feature type="transmembrane region" description="Helical" evidence="7">
    <location>
        <begin position="180"/>
        <end position="200"/>
    </location>
</feature>
<dbReference type="Gene3D" id="1.20.1250.20">
    <property type="entry name" value="MFS general substrate transporter like domains"/>
    <property type="match status" value="2"/>
</dbReference>
<feature type="transmembrane region" description="Helical" evidence="7">
    <location>
        <begin position="228"/>
        <end position="249"/>
    </location>
</feature>
<sequence>MSGSTRTDEKPMGWMDLLAFGRDDIMALHKTWVAFFITFYVWFNMAPLASTIMKETGLTLDQLKILATCNVALTVPMRVIVGMLCDRLGPRKTFCLVMWTMAVPCVWFAFASTFTEMLITRLILSAVGTGFVVGIAMTSLWFKPKDTGFAQGVEAGLGNWGSSLAAITMPILALTVLESWRWAIAASGIVMFLYGVYYWFSITDGPEGAVRTVARKAHAIEVSTWGDLINAIFWTIPIVGVLALVVRTVAAKGYIAPETSYLLYAVIAAGVLYQVVSLVKVNVPILKKGVPEDDRYRFTQVGTLCASYVVTFGAELAVISMLPLFFQKTFGMSPVMAGLFGSMFAVLNFFSRALGGYISDRTPTRKLAHLLYLGGVTGGFLLMSFIGPQWPLMLASLAVFVCALFVTGGCGTTYALVPFVKRRITGNVAGYTGAYGNVGAVVYTSAYMLLSDSQFFLMIGISAALVFVFCLFAMKEPAGAFAAEYQLSSVDRELMAKAAAEPAGQ</sequence>
<evidence type="ECO:0000256" key="6">
    <source>
        <dbReference type="ARBA" id="ARBA00023136"/>
    </source>
</evidence>
<comment type="subcellular location">
    <subcellularLocation>
        <location evidence="1">Membrane</location>
        <topology evidence="1">Multi-pass membrane protein</topology>
    </subcellularLocation>
</comment>
<dbReference type="Proteomes" id="UP001295463">
    <property type="component" value="Chromosome"/>
</dbReference>
<evidence type="ECO:0000256" key="2">
    <source>
        <dbReference type="ARBA" id="ARBA00008432"/>
    </source>
</evidence>
<feature type="domain" description="Major facilitator superfamily (MFS) profile" evidence="8">
    <location>
        <begin position="27"/>
        <end position="478"/>
    </location>
</feature>
<feature type="transmembrane region" description="Helical" evidence="7">
    <location>
        <begin position="367"/>
        <end position="386"/>
    </location>
</feature>
<keyword evidence="10" id="KW-1185">Reference proteome</keyword>